<reference evidence="3" key="2">
    <citation type="submission" date="2012-11" db="EMBL/GenBank/DDBJ databases">
        <authorList>
            <person name="Kuo A."/>
            <person name="Curtis B.A."/>
            <person name="Tanifuji G."/>
            <person name="Burki F."/>
            <person name="Gruber A."/>
            <person name="Irimia M."/>
            <person name="Maruyama S."/>
            <person name="Arias M.C."/>
            <person name="Ball S.G."/>
            <person name="Gile G.H."/>
            <person name="Hirakawa Y."/>
            <person name="Hopkins J.F."/>
            <person name="Rensing S.A."/>
            <person name="Schmutz J."/>
            <person name="Symeonidi A."/>
            <person name="Elias M."/>
            <person name="Eveleigh R.J."/>
            <person name="Herman E.K."/>
            <person name="Klute M.J."/>
            <person name="Nakayama T."/>
            <person name="Obornik M."/>
            <person name="Reyes-Prieto A."/>
            <person name="Armbrust E.V."/>
            <person name="Aves S.J."/>
            <person name="Beiko R.G."/>
            <person name="Coutinho P."/>
            <person name="Dacks J.B."/>
            <person name="Durnford D.G."/>
            <person name="Fast N.M."/>
            <person name="Green B.R."/>
            <person name="Grisdale C."/>
            <person name="Hempe F."/>
            <person name="Henrissat B."/>
            <person name="Hoppner M.P."/>
            <person name="Ishida K.-I."/>
            <person name="Kim E."/>
            <person name="Koreny L."/>
            <person name="Kroth P.G."/>
            <person name="Liu Y."/>
            <person name="Malik S.-B."/>
            <person name="Maier U.G."/>
            <person name="McRose D."/>
            <person name="Mock T."/>
            <person name="Neilson J.A."/>
            <person name="Onodera N.T."/>
            <person name="Poole A.M."/>
            <person name="Pritham E.J."/>
            <person name="Richards T.A."/>
            <person name="Rocap G."/>
            <person name="Roy S.W."/>
            <person name="Sarai C."/>
            <person name="Schaack S."/>
            <person name="Shirato S."/>
            <person name="Slamovits C.H."/>
            <person name="Spencer D.F."/>
            <person name="Suzuki S."/>
            <person name="Worden A.Z."/>
            <person name="Zauner S."/>
            <person name="Barry K."/>
            <person name="Bell C."/>
            <person name="Bharti A.K."/>
            <person name="Crow J.A."/>
            <person name="Grimwood J."/>
            <person name="Kramer R."/>
            <person name="Lindquist E."/>
            <person name="Lucas S."/>
            <person name="Salamov A."/>
            <person name="McFadden G.I."/>
            <person name="Lane C.E."/>
            <person name="Keeling P.J."/>
            <person name="Gray M.W."/>
            <person name="Grigoriev I.V."/>
            <person name="Archibald J.M."/>
        </authorList>
    </citation>
    <scope>NUCLEOTIDE SEQUENCE</scope>
    <source>
        <strain evidence="3">CCMP2712</strain>
    </source>
</reference>
<dbReference type="AlphaFoldDB" id="L1J0Q7"/>
<accession>L1J0Q7</accession>
<evidence type="ECO:0000313" key="3">
    <source>
        <dbReference type="Proteomes" id="UP000011087"/>
    </source>
</evidence>
<dbReference type="Proteomes" id="UP000011087">
    <property type="component" value="Unassembled WGS sequence"/>
</dbReference>
<reference evidence="1 3" key="1">
    <citation type="journal article" date="2012" name="Nature">
        <title>Algal genomes reveal evolutionary mosaicism and the fate of nucleomorphs.</title>
        <authorList>
            <consortium name="DOE Joint Genome Institute"/>
            <person name="Curtis B.A."/>
            <person name="Tanifuji G."/>
            <person name="Burki F."/>
            <person name="Gruber A."/>
            <person name="Irimia M."/>
            <person name="Maruyama S."/>
            <person name="Arias M.C."/>
            <person name="Ball S.G."/>
            <person name="Gile G.H."/>
            <person name="Hirakawa Y."/>
            <person name="Hopkins J.F."/>
            <person name="Kuo A."/>
            <person name="Rensing S.A."/>
            <person name="Schmutz J."/>
            <person name="Symeonidi A."/>
            <person name="Elias M."/>
            <person name="Eveleigh R.J."/>
            <person name="Herman E.K."/>
            <person name="Klute M.J."/>
            <person name="Nakayama T."/>
            <person name="Obornik M."/>
            <person name="Reyes-Prieto A."/>
            <person name="Armbrust E.V."/>
            <person name="Aves S.J."/>
            <person name="Beiko R.G."/>
            <person name="Coutinho P."/>
            <person name="Dacks J.B."/>
            <person name="Durnford D.G."/>
            <person name="Fast N.M."/>
            <person name="Green B.R."/>
            <person name="Grisdale C.J."/>
            <person name="Hempel F."/>
            <person name="Henrissat B."/>
            <person name="Hoppner M.P."/>
            <person name="Ishida K."/>
            <person name="Kim E."/>
            <person name="Koreny L."/>
            <person name="Kroth P.G."/>
            <person name="Liu Y."/>
            <person name="Malik S.B."/>
            <person name="Maier U.G."/>
            <person name="McRose D."/>
            <person name="Mock T."/>
            <person name="Neilson J.A."/>
            <person name="Onodera N.T."/>
            <person name="Poole A.M."/>
            <person name="Pritham E.J."/>
            <person name="Richards T.A."/>
            <person name="Rocap G."/>
            <person name="Roy S.W."/>
            <person name="Sarai C."/>
            <person name="Schaack S."/>
            <person name="Shirato S."/>
            <person name="Slamovits C.H."/>
            <person name="Spencer D.F."/>
            <person name="Suzuki S."/>
            <person name="Worden A.Z."/>
            <person name="Zauner S."/>
            <person name="Barry K."/>
            <person name="Bell C."/>
            <person name="Bharti A.K."/>
            <person name="Crow J.A."/>
            <person name="Grimwood J."/>
            <person name="Kramer R."/>
            <person name="Lindquist E."/>
            <person name="Lucas S."/>
            <person name="Salamov A."/>
            <person name="McFadden G.I."/>
            <person name="Lane C.E."/>
            <person name="Keeling P.J."/>
            <person name="Gray M.W."/>
            <person name="Grigoriev I.V."/>
            <person name="Archibald J.M."/>
        </authorList>
    </citation>
    <scope>NUCLEOTIDE SEQUENCE</scope>
    <source>
        <strain evidence="1 3">CCMP2712</strain>
    </source>
</reference>
<dbReference type="EMBL" id="JH993020">
    <property type="protein sequence ID" value="EKX41877.1"/>
    <property type="molecule type" value="Genomic_DNA"/>
</dbReference>
<reference evidence="2" key="3">
    <citation type="submission" date="2015-06" db="UniProtKB">
        <authorList>
            <consortium name="EnsemblProtists"/>
        </authorList>
    </citation>
    <scope>IDENTIFICATION</scope>
</reference>
<dbReference type="HOGENOM" id="CLU_843198_0_0_1"/>
<gene>
    <name evidence="1" type="ORF">GUITHDRAFT_141630</name>
</gene>
<evidence type="ECO:0000313" key="2">
    <source>
        <dbReference type="EnsemblProtists" id="EKX41877"/>
    </source>
</evidence>
<dbReference type="EnsemblProtists" id="EKX41877">
    <property type="protein sequence ID" value="EKX41877"/>
    <property type="gene ID" value="GUITHDRAFT_141630"/>
</dbReference>
<dbReference type="Gene3D" id="1.25.40.10">
    <property type="entry name" value="Tetratricopeptide repeat domain"/>
    <property type="match status" value="1"/>
</dbReference>
<proteinExistence type="predicted"/>
<sequence length="330" mass="35894">MRESREHAGSKVGVRSSSLFTKCHKQLQLDTTPQHARHDVEVSLKAAIAAARHHAELSASEGRLAEALRRREDVVRQEQVKFSKNAYGDNNIPLCEALHELALAQYDVGDYEVGEEEQRRGMTPSAEITVNNHAGATDVSIVQGETPFSGRETFTFSGEGDVFLQLCNILLGLGNCHGALRNFVSAHKSYDLARKVGKECEAVPSLLVNKASLLRVYVNSVNIWSWQALLCRYNLLGNCRGSSVASDIEHNLACCLHHKLNSLSLCFKLDEALKLFKEAAAIRTSILGSDHPLSKAADSSFKVANKELLRCGGGGSRAGGGERLSGGKLQ</sequence>
<dbReference type="PaxDb" id="55529-EKX41877"/>
<keyword evidence="3" id="KW-1185">Reference proteome</keyword>
<evidence type="ECO:0008006" key="4">
    <source>
        <dbReference type="Google" id="ProtNLM"/>
    </source>
</evidence>
<dbReference type="GeneID" id="17298537"/>
<dbReference type="InterPro" id="IPR011990">
    <property type="entry name" value="TPR-like_helical_dom_sf"/>
</dbReference>
<protein>
    <recommendedName>
        <fullName evidence="4">Kinesin light chain</fullName>
    </recommendedName>
</protein>
<dbReference type="RefSeq" id="XP_005828857.1">
    <property type="nucleotide sequence ID" value="XM_005828800.1"/>
</dbReference>
<name>L1J0Q7_GUITC</name>
<dbReference type="KEGG" id="gtt:GUITHDRAFT_141630"/>
<evidence type="ECO:0000313" key="1">
    <source>
        <dbReference type="EMBL" id="EKX41877.1"/>
    </source>
</evidence>
<organism evidence="1">
    <name type="scientific">Guillardia theta (strain CCMP2712)</name>
    <name type="common">Cryptophyte</name>
    <dbReference type="NCBI Taxonomy" id="905079"/>
    <lineage>
        <taxon>Eukaryota</taxon>
        <taxon>Cryptophyceae</taxon>
        <taxon>Pyrenomonadales</taxon>
        <taxon>Geminigeraceae</taxon>
        <taxon>Guillardia</taxon>
    </lineage>
</organism>
<dbReference type="Pfam" id="PF13374">
    <property type="entry name" value="TPR_10"/>
    <property type="match status" value="1"/>
</dbReference>